<comment type="caution">
    <text evidence="3">The sequence shown here is derived from an EMBL/GenBank/DDBJ whole genome shotgun (WGS) entry which is preliminary data.</text>
</comment>
<gene>
    <name evidence="3" type="ORF">GCM10009850_063230</name>
</gene>
<dbReference type="PANTHER" id="PTHR11695:SF294">
    <property type="entry name" value="RETICULON-4-INTERACTING PROTEIN 1, MITOCHONDRIAL"/>
    <property type="match status" value="1"/>
</dbReference>
<dbReference type="InterPro" id="IPR020843">
    <property type="entry name" value="ER"/>
</dbReference>
<dbReference type="InterPro" id="IPR002364">
    <property type="entry name" value="Quin_OxRdtase/zeta-crystal_CS"/>
</dbReference>
<dbReference type="CDD" id="cd08267">
    <property type="entry name" value="MDR1"/>
    <property type="match status" value="1"/>
</dbReference>
<organism evidence="3 4">
    <name type="scientific">Nonomuraea monospora</name>
    <dbReference type="NCBI Taxonomy" id="568818"/>
    <lineage>
        <taxon>Bacteria</taxon>
        <taxon>Bacillati</taxon>
        <taxon>Actinomycetota</taxon>
        <taxon>Actinomycetes</taxon>
        <taxon>Streptosporangiales</taxon>
        <taxon>Streptosporangiaceae</taxon>
        <taxon>Nonomuraea</taxon>
    </lineage>
</organism>
<feature type="domain" description="Enoyl reductase (ER)" evidence="2">
    <location>
        <begin position="15"/>
        <end position="327"/>
    </location>
</feature>
<dbReference type="RefSeq" id="WP_425566082.1">
    <property type="nucleotide sequence ID" value="NZ_BAAAQX010000018.1"/>
</dbReference>
<keyword evidence="1" id="KW-0560">Oxidoreductase</keyword>
<dbReference type="SUPFAM" id="SSF50129">
    <property type="entry name" value="GroES-like"/>
    <property type="match status" value="1"/>
</dbReference>
<dbReference type="Gene3D" id="3.40.50.720">
    <property type="entry name" value="NAD(P)-binding Rossmann-like Domain"/>
    <property type="match status" value="1"/>
</dbReference>
<dbReference type="SUPFAM" id="SSF51735">
    <property type="entry name" value="NAD(P)-binding Rossmann-fold domains"/>
    <property type="match status" value="1"/>
</dbReference>
<proteinExistence type="predicted"/>
<accession>A0ABP5PH73</accession>
<dbReference type="Proteomes" id="UP001499843">
    <property type="component" value="Unassembled WGS sequence"/>
</dbReference>
<evidence type="ECO:0000313" key="4">
    <source>
        <dbReference type="Proteomes" id="UP001499843"/>
    </source>
</evidence>
<dbReference type="InterPro" id="IPR050700">
    <property type="entry name" value="YIM1/Zinc_Alcohol_DH_Fams"/>
</dbReference>
<dbReference type="InterPro" id="IPR036291">
    <property type="entry name" value="NAD(P)-bd_dom_sf"/>
</dbReference>
<evidence type="ECO:0000313" key="3">
    <source>
        <dbReference type="EMBL" id="GAA2210864.1"/>
    </source>
</evidence>
<keyword evidence="4" id="KW-1185">Reference proteome</keyword>
<dbReference type="Pfam" id="PF08240">
    <property type="entry name" value="ADH_N"/>
    <property type="match status" value="1"/>
</dbReference>
<evidence type="ECO:0000259" key="2">
    <source>
        <dbReference type="SMART" id="SM00829"/>
    </source>
</evidence>
<dbReference type="SMART" id="SM00829">
    <property type="entry name" value="PKS_ER"/>
    <property type="match status" value="1"/>
</dbReference>
<name>A0ABP5PH73_9ACTN</name>
<dbReference type="Pfam" id="PF13602">
    <property type="entry name" value="ADH_zinc_N_2"/>
    <property type="match status" value="1"/>
</dbReference>
<dbReference type="EMBL" id="BAAAQX010000018">
    <property type="protein sequence ID" value="GAA2210864.1"/>
    <property type="molecule type" value="Genomic_DNA"/>
</dbReference>
<reference evidence="4" key="1">
    <citation type="journal article" date="2019" name="Int. J. Syst. Evol. Microbiol.">
        <title>The Global Catalogue of Microorganisms (GCM) 10K type strain sequencing project: providing services to taxonomists for standard genome sequencing and annotation.</title>
        <authorList>
            <consortium name="The Broad Institute Genomics Platform"/>
            <consortium name="The Broad Institute Genome Sequencing Center for Infectious Disease"/>
            <person name="Wu L."/>
            <person name="Ma J."/>
        </authorList>
    </citation>
    <scope>NUCLEOTIDE SEQUENCE [LARGE SCALE GENOMIC DNA]</scope>
    <source>
        <strain evidence="4">JCM 16114</strain>
    </source>
</reference>
<dbReference type="Gene3D" id="3.90.180.10">
    <property type="entry name" value="Medium-chain alcohol dehydrogenases, catalytic domain"/>
    <property type="match status" value="1"/>
</dbReference>
<protein>
    <submittedName>
        <fullName evidence="3">NAD(P)-dependent alcohol dehydrogenase</fullName>
    </submittedName>
</protein>
<dbReference type="PANTHER" id="PTHR11695">
    <property type="entry name" value="ALCOHOL DEHYDROGENASE RELATED"/>
    <property type="match status" value="1"/>
</dbReference>
<dbReference type="PROSITE" id="PS01162">
    <property type="entry name" value="QOR_ZETA_CRYSTAL"/>
    <property type="match status" value="1"/>
</dbReference>
<dbReference type="InterPro" id="IPR011032">
    <property type="entry name" value="GroES-like_sf"/>
</dbReference>
<evidence type="ECO:0000256" key="1">
    <source>
        <dbReference type="ARBA" id="ARBA00023002"/>
    </source>
</evidence>
<sequence>MKQNEMRAVLFDRYGPPEVLYVGTVPRPVPAAGEVLVRVHAASVNGGELHGRAGRVRLVTGLTQRGWPKRIGLDFTGEVVALGPGVAGSEGAGVVGPRVGDRVWGVLGRTFGSLAQYVAVRPRHLSLAPKGLDLVEAAALPVGTTAITALRDKAALRPGERLLVRGGSGGVGVVAVQLGRALGAHVTALAGARNLDLVRDLGAHEAYDYVTTGLAGLGRFDVVMDTVGTEHRAYRRLLTPSGRMVAIAFDLKRAAASLGYIAASTVHGRRRVRAFSGNPSHRLFADLARYVESGEIRPVVDRVFALDDIAEAHRALEAGGVRGKIVVRLA</sequence>
<dbReference type="InterPro" id="IPR013154">
    <property type="entry name" value="ADH-like_N"/>
</dbReference>